<dbReference type="PANTHER" id="PTHR10742">
    <property type="entry name" value="FLAVIN MONOAMINE OXIDASE"/>
    <property type="match status" value="1"/>
</dbReference>
<keyword evidence="2 4" id="KW-0560">Oxidoreductase</keyword>
<dbReference type="Gene3D" id="3.50.50.60">
    <property type="entry name" value="FAD/NAD(P)-binding domain"/>
    <property type="match status" value="1"/>
</dbReference>
<comment type="cofactor">
    <cofactor evidence="1 4">
        <name>FAD</name>
        <dbReference type="ChEBI" id="CHEBI:57692"/>
    </cofactor>
</comment>
<protein>
    <recommendedName>
        <fullName evidence="4">Amine oxidase</fullName>
        <ecNumber evidence="4">1.4.3.-</ecNumber>
    </recommendedName>
</protein>
<dbReference type="PRINTS" id="PR00757">
    <property type="entry name" value="AMINEOXDASEF"/>
</dbReference>
<gene>
    <name evidence="6" type="ORF">O3M35_012706</name>
</gene>
<dbReference type="Gene3D" id="3.90.660.10">
    <property type="match status" value="1"/>
</dbReference>
<dbReference type="EMBL" id="JAPXFL010000009">
    <property type="protein sequence ID" value="KAK9502115.1"/>
    <property type="molecule type" value="Genomic_DNA"/>
</dbReference>
<keyword evidence="4" id="KW-0274">FAD</keyword>
<evidence type="ECO:0000256" key="2">
    <source>
        <dbReference type="ARBA" id="ARBA00023002"/>
    </source>
</evidence>
<proteinExistence type="inferred from homology"/>
<evidence type="ECO:0000313" key="6">
    <source>
        <dbReference type="EMBL" id="KAK9502115.1"/>
    </source>
</evidence>
<keyword evidence="7" id="KW-1185">Reference proteome</keyword>
<evidence type="ECO:0000256" key="1">
    <source>
        <dbReference type="ARBA" id="ARBA00001974"/>
    </source>
</evidence>
<evidence type="ECO:0000256" key="4">
    <source>
        <dbReference type="RuleBase" id="RU362067"/>
    </source>
</evidence>
<evidence type="ECO:0000313" key="7">
    <source>
        <dbReference type="Proteomes" id="UP001461498"/>
    </source>
</evidence>
<dbReference type="EC" id="1.4.3.-" evidence="4"/>
<comment type="similarity">
    <text evidence="4">Belongs to the flavin monoamine oxidase family.</text>
</comment>
<dbReference type="GO" id="GO:0008131">
    <property type="term" value="F:primary methylamine oxidase activity"/>
    <property type="evidence" value="ECO:0007669"/>
    <property type="project" value="UniProtKB-ARBA"/>
</dbReference>
<dbReference type="PANTHER" id="PTHR10742:SF416">
    <property type="entry name" value="SPERMINE OXIDASE"/>
    <property type="match status" value="1"/>
</dbReference>
<accession>A0AAW1CVT9</accession>
<evidence type="ECO:0000256" key="3">
    <source>
        <dbReference type="PIRSR" id="PIRSR601613-1"/>
    </source>
</evidence>
<dbReference type="SUPFAM" id="SSF54373">
    <property type="entry name" value="FAD-linked reductases, C-terminal domain"/>
    <property type="match status" value="1"/>
</dbReference>
<dbReference type="InterPro" id="IPR036188">
    <property type="entry name" value="FAD/NAD-bd_sf"/>
</dbReference>
<dbReference type="InterPro" id="IPR001613">
    <property type="entry name" value="Flavin_amine_oxidase"/>
</dbReference>
<feature type="binding site" evidence="3">
    <location>
        <position position="277"/>
    </location>
    <ligand>
        <name>FAD</name>
        <dbReference type="ChEBI" id="CHEBI:57692"/>
    </ligand>
</feature>
<dbReference type="Proteomes" id="UP001461498">
    <property type="component" value="Unassembled WGS sequence"/>
</dbReference>
<comment type="caution">
    <text evidence="6">The sequence shown here is derived from an EMBL/GenBank/DDBJ whole genome shotgun (WGS) entry which is preliminary data.</text>
</comment>
<name>A0AAW1CVT9_9HEMI</name>
<dbReference type="AlphaFoldDB" id="A0AAW1CVT9"/>
<dbReference type="Pfam" id="PF01593">
    <property type="entry name" value="Amino_oxidase"/>
    <property type="match status" value="1"/>
</dbReference>
<reference evidence="6 7" key="1">
    <citation type="submission" date="2022-12" db="EMBL/GenBank/DDBJ databases">
        <title>Chromosome-level genome assembly of true bugs.</title>
        <authorList>
            <person name="Ma L."/>
            <person name="Li H."/>
        </authorList>
    </citation>
    <scope>NUCLEOTIDE SEQUENCE [LARGE SCALE GENOMIC DNA]</scope>
    <source>
        <strain evidence="6">Lab_2022b</strain>
    </source>
</reference>
<feature type="binding site" evidence="3">
    <location>
        <begin position="86"/>
        <end position="87"/>
    </location>
    <ligand>
        <name>FAD</name>
        <dbReference type="ChEBI" id="CHEBI:57692"/>
    </ligand>
</feature>
<dbReference type="InterPro" id="IPR050281">
    <property type="entry name" value="Flavin_monoamine_oxidase"/>
</dbReference>
<organism evidence="6 7">
    <name type="scientific">Rhynocoris fuscipes</name>
    <dbReference type="NCBI Taxonomy" id="488301"/>
    <lineage>
        <taxon>Eukaryota</taxon>
        <taxon>Metazoa</taxon>
        <taxon>Ecdysozoa</taxon>
        <taxon>Arthropoda</taxon>
        <taxon>Hexapoda</taxon>
        <taxon>Insecta</taxon>
        <taxon>Pterygota</taxon>
        <taxon>Neoptera</taxon>
        <taxon>Paraneoptera</taxon>
        <taxon>Hemiptera</taxon>
        <taxon>Heteroptera</taxon>
        <taxon>Panheteroptera</taxon>
        <taxon>Cimicomorpha</taxon>
        <taxon>Reduviidae</taxon>
        <taxon>Harpactorinae</taxon>
        <taxon>Harpactorini</taxon>
        <taxon>Rhynocoris</taxon>
    </lineage>
</organism>
<feature type="domain" description="Amine oxidase" evidence="5">
    <location>
        <begin position="65"/>
        <end position="511"/>
    </location>
</feature>
<sequence length="530" mass="58985">MIISFSRSRRYLKNFWCLQKRHEGGGGGSAIIPCPCIEKLPPIPSFCNVGQLSEQPKIVIVGAGLAGLSAAQTLIQCGLNNVTILEAASRPGGRIFTCDCDRQPVDLGAQWIYGASNGNMIFNLACQEGLIKYPVNRLSPYRGIYLTKQGTVISEYICDRAIKEFDKINVKAKELHSKIDEKLNAPTTLETYFNKHIEDVLRQKFTKNEQELAARVLYSLTNDIKVRIGEDLNKIPATKYGAAAEIPGGLTAIKTGFKSILNSMLNVIPNIMYNKDVKIIKWQHPLQEQKRAELYCCDGSIIEADYVICTVSLGVLKRNPELFCPQLPPDKLNAIKKLGFGNIIKIFFEYKKPFWIENEGKFRLSWNVNELKCKDWINSIGLIEEAPSCDKSLLISVGGKDAYCLETLSTTEIAEKITDIMRLFLSNNTIPYPKNVIKSNWGHSTYTSGSVTYLGEESYVSHIKTLASTIPDISETIAPIVLFAGEATVPGYYGTVQGARLSGIREAERILMITKRFRGKPIPDTFAACN</sequence>
<dbReference type="GO" id="GO:0046592">
    <property type="term" value="F:polyamine oxidase activity"/>
    <property type="evidence" value="ECO:0007669"/>
    <property type="project" value="TreeGrafter"/>
</dbReference>
<dbReference type="InterPro" id="IPR002937">
    <property type="entry name" value="Amino_oxidase"/>
</dbReference>
<dbReference type="SUPFAM" id="SSF51905">
    <property type="entry name" value="FAD/NAD(P)-binding domain"/>
    <property type="match status" value="1"/>
</dbReference>
<keyword evidence="4" id="KW-0285">Flavoprotein</keyword>
<evidence type="ECO:0000259" key="5">
    <source>
        <dbReference type="Pfam" id="PF01593"/>
    </source>
</evidence>